<evidence type="ECO:0000313" key="3">
    <source>
        <dbReference type="Proteomes" id="UP001221757"/>
    </source>
</evidence>
<dbReference type="CDD" id="cd21037">
    <property type="entry name" value="MLKL_NTD"/>
    <property type="match status" value="1"/>
</dbReference>
<comment type="caution">
    <text evidence="2">The sequence shown here is derived from an EMBL/GenBank/DDBJ whole genome shotgun (WGS) entry which is preliminary data.</text>
</comment>
<dbReference type="Proteomes" id="UP001221757">
    <property type="component" value="Unassembled WGS sequence"/>
</dbReference>
<protein>
    <recommendedName>
        <fullName evidence="1">Novel STAND NTPase 1 domain-containing protein</fullName>
    </recommendedName>
</protein>
<sequence>MSMLASQRVLTTAIPLELRRKSEDFEGFRSGGMKKEKGVRLRARRGWSDVTVTYGAGLPREIDHLSVAEIVRYSTLAASTAREIADYANVPFLQMIASLTEAISAAVQSAKSNREQCTIMMEQIHGILCTIIQLCSSYDSEGTLPPALLYDIARFTETLQKLHAFLKTQLGLGKIKQLFKQSDTATQLKAYQEELQNSLGRLKVQAGGAAASTMVQMQTDARRQHDELLALLAAHPELTKSDRSSSVTGTISSLASSSGSLSILPANPQIFHGRDLELQEILDTLKQDSPRIAILGTGGMGKTSLAVAALQHPEVINKFPNRFFIPCHSTATRSDLVSSVASYVGIGVGPNLARKIVRHLSYGPPALLILDNFETPWESPSCRTGVEEFLSLLADVAHLAIIVTMRGAERPGRVKWTRPFLGPLQPLDDDAALNTFLDIADEDHDRSRVRELLDLTGNLPLAVSLIANVVAHEGCEATLSRWQTESTRVLSDGYDDTSSLDISIVLSFTSVRMTAEAQELLSILSLLPDGLSDAELTQSNLSIPNILSAKATLIRTSLAYASRNHRFQVLVPIREHVRSTHPPSSTLRLAMRQYFRDLLDLWKQFQVMPSPAAAAQLSANLGNINAILADGLQQDAPDLVATIRAAVVLNGFIRMRNNASSPLMPLISEHVMRFPRNPVYGTYFIDKFFASRNHPIQDPDAQLALANRYFDHASAVEKAQWYNALAAYYSSRGNAIESLRHREMVISMTDSLGHLTQQRMQALTGMANTLCSAGNYIAGRMKAQQAQHLGEIIGDSLNQAQAIGFEARCCLSIGDFKASARLCRSARELLHLCGLQGTDVELRFQNFEAEIHLLKTEYPEARAIHAQLGRRTPADHSNAFDLLNLAVIDVVMGADPAAVRKNLDQARLQFTTTAPSPQAILLCDAVHACLKLREGDPRAAREMFEPLFVKLRTRDEGAIFCLERLADSDHGMHDVQSTLRWAGVYLASALKTKNKLSIMKALRCLGQIAGAEGDDSTASSLFQVALDGFTFMDVHWWRADCMVRIGEISIGRGELSESRRLFESARVLFESHPSSPTVTLSAICKLPFTHVEQACAGAYAGVNMTSAEELGNFFSLLLAADTYLQLFLDPELFQNLAPSALLVSMT</sequence>
<organism evidence="2 3">
    <name type="scientific">Mycena rosella</name>
    <name type="common">Pink bonnet</name>
    <name type="synonym">Agaricus rosellus</name>
    <dbReference type="NCBI Taxonomy" id="1033263"/>
    <lineage>
        <taxon>Eukaryota</taxon>
        <taxon>Fungi</taxon>
        <taxon>Dikarya</taxon>
        <taxon>Basidiomycota</taxon>
        <taxon>Agaricomycotina</taxon>
        <taxon>Agaricomycetes</taxon>
        <taxon>Agaricomycetidae</taxon>
        <taxon>Agaricales</taxon>
        <taxon>Marasmiineae</taxon>
        <taxon>Mycenaceae</taxon>
        <taxon>Mycena</taxon>
    </lineage>
</organism>
<reference evidence="2" key="1">
    <citation type="submission" date="2023-03" db="EMBL/GenBank/DDBJ databases">
        <title>Massive genome expansion in bonnet fungi (Mycena s.s.) driven by repeated elements and novel gene families across ecological guilds.</title>
        <authorList>
            <consortium name="Lawrence Berkeley National Laboratory"/>
            <person name="Harder C.B."/>
            <person name="Miyauchi S."/>
            <person name="Viragh M."/>
            <person name="Kuo A."/>
            <person name="Thoen E."/>
            <person name="Andreopoulos B."/>
            <person name="Lu D."/>
            <person name="Skrede I."/>
            <person name="Drula E."/>
            <person name="Henrissat B."/>
            <person name="Morin E."/>
            <person name="Kohler A."/>
            <person name="Barry K."/>
            <person name="LaButti K."/>
            <person name="Morin E."/>
            <person name="Salamov A."/>
            <person name="Lipzen A."/>
            <person name="Mereny Z."/>
            <person name="Hegedus B."/>
            <person name="Baldrian P."/>
            <person name="Stursova M."/>
            <person name="Weitz H."/>
            <person name="Taylor A."/>
            <person name="Grigoriev I.V."/>
            <person name="Nagy L.G."/>
            <person name="Martin F."/>
            <person name="Kauserud H."/>
        </authorList>
    </citation>
    <scope>NUCLEOTIDE SEQUENCE</scope>
    <source>
        <strain evidence="2">CBHHK067</strain>
    </source>
</reference>
<dbReference type="SUPFAM" id="SSF52540">
    <property type="entry name" value="P-loop containing nucleoside triphosphate hydrolases"/>
    <property type="match status" value="1"/>
</dbReference>
<dbReference type="GO" id="GO:0007166">
    <property type="term" value="P:cell surface receptor signaling pathway"/>
    <property type="evidence" value="ECO:0007669"/>
    <property type="project" value="InterPro"/>
</dbReference>
<name>A0AAD7GH89_MYCRO</name>
<proteinExistence type="predicted"/>
<feature type="domain" description="Novel STAND NTPase 1" evidence="1">
    <location>
        <begin position="267"/>
        <end position="406"/>
    </location>
</feature>
<keyword evidence="3" id="KW-1185">Reference proteome</keyword>
<dbReference type="Gene3D" id="3.40.50.300">
    <property type="entry name" value="P-loop containing nucleotide triphosphate hydrolases"/>
    <property type="match status" value="1"/>
</dbReference>
<dbReference type="InterPro" id="IPR027417">
    <property type="entry name" value="P-loop_NTPase"/>
</dbReference>
<dbReference type="InterPro" id="IPR036537">
    <property type="entry name" value="Adaptor_Cbl_N_dom_sf"/>
</dbReference>
<dbReference type="AlphaFoldDB" id="A0AAD7GH89"/>
<dbReference type="PANTHER" id="PTHR47691:SF3">
    <property type="entry name" value="HTH-TYPE TRANSCRIPTIONAL REGULATOR RV0890C-RELATED"/>
    <property type="match status" value="1"/>
</dbReference>
<dbReference type="Gene3D" id="1.25.40.10">
    <property type="entry name" value="Tetratricopeptide repeat domain"/>
    <property type="match status" value="1"/>
</dbReference>
<evidence type="ECO:0000313" key="2">
    <source>
        <dbReference type="EMBL" id="KAJ7690808.1"/>
    </source>
</evidence>
<dbReference type="InterPro" id="IPR049052">
    <property type="entry name" value="nSTAND1"/>
</dbReference>
<gene>
    <name evidence="2" type="ORF">B0H17DRAFT_1134079</name>
</gene>
<dbReference type="Gene3D" id="1.20.930.20">
    <property type="entry name" value="Adaptor protein Cbl, N-terminal domain"/>
    <property type="match status" value="1"/>
</dbReference>
<dbReference type="EMBL" id="JARKIE010000062">
    <property type="protein sequence ID" value="KAJ7690808.1"/>
    <property type="molecule type" value="Genomic_DNA"/>
</dbReference>
<dbReference type="Pfam" id="PF20703">
    <property type="entry name" value="nSTAND1"/>
    <property type="match status" value="1"/>
</dbReference>
<dbReference type="InterPro" id="IPR059179">
    <property type="entry name" value="MLKL-like_MCAfunc"/>
</dbReference>
<dbReference type="InterPro" id="IPR011990">
    <property type="entry name" value="TPR-like_helical_dom_sf"/>
</dbReference>
<dbReference type="PANTHER" id="PTHR47691">
    <property type="entry name" value="REGULATOR-RELATED"/>
    <property type="match status" value="1"/>
</dbReference>
<accession>A0AAD7GH89</accession>
<evidence type="ECO:0000259" key="1">
    <source>
        <dbReference type="Pfam" id="PF20703"/>
    </source>
</evidence>